<evidence type="ECO:0000313" key="2">
    <source>
        <dbReference type="Proteomes" id="UP001596411"/>
    </source>
</evidence>
<dbReference type="EMBL" id="JBHSZP010000049">
    <property type="protein sequence ID" value="MFC7091891.1"/>
    <property type="molecule type" value="Genomic_DNA"/>
</dbReference>
<evidence type="ECO:0000313" key="1">
    <source>
        <dbReference type="EMBL" id="MFC7091891.1"/>
    </source>
</evidence>
<protein>
    <submittedName>
        <fullName evidence="1">Uncharacterized protein</fullName>
    </submittedName>
</protein>
<keyword evidence="2" id="KW-1185">Reference proteome</keyword>
<dbReference type="RefSeq" id="WP_346064131.1">
    <property type="nucleotide sequence ID" value="NZ_BAAADR010000045.1"/>
</dbReference>
<accession>A0ABW2F3Z8</accession>
<proteinExistence type="predicted"/>
<gene>
    <name evidence="1" type="ORF">ACFQH5_20315</name>
</gene>
<reference evidence="2" key="1">
    <citation type="journal article" date="2019" name="Int. J. Syst. Evol. Microbiol.">
        <title>The Global Catalogue of Microorganisms (GCM) 10K type strain sequencing project: providing services to taxonomists for standard genome sequencing and annotation.</title>
        <authorList>
            <consortium name="The Broad Institute Genomics Platform"/>
            <consortium name="The Broad Institute Genome Sequencing Center for Infectious Disease"/>
            <person name="Wu L."/>
            <person name="Ma J."/>
        </authorList>
    </citation>
    <scope>NUCLEOTIDE SEQUENCE [LARGE SCALE GENOMIC DNA]</scope>
    <source>
        <strain evidence="2">CGMCC 1.13666</strain>
    </source>
</reference>
<organism evidence="1 2">
    <name type="scientific">Halomonas salifodinae</name>
    <dbReference type="NCBI Taxonomy" id="438745"/>
    <lineage>
        <taxon>Bacteria</taxon>
        <taxon>Pseudomonadati</taxon>
        <taxon>Pseudomonadota</taxon>
        <taxon>Gammaproteobacteria</taxon>
        <taxon>Oceanospirillales</taxon>
        <taxon>Halomonadaceae</taxon>
        <taxon>Halomonas</taxon>
    </lineage>
</organism>
<comment type="caution">
    <text evidence="1">The sequence shown here is derived from an EMBL/GenBank/DDBJ whole genome shotgun (WGS) entry which is preliminary data.</text>
</comment>
<sequence length="54" mass="6162">MNVTMREIAAAIHKPESTVYRWRQDNPNLFRAVKEYAERRSGTSSAKKAPVVAE</sequence>
<dbReference type="Proteomes" id="UP001596411">
    <property type="component" value="Unassembled WGS sequence"/>
</dbReference>
<name>A0ABW2F3Z8_9GAMM</name>